<evidence type="ECO:0000313" key="7">
    <source>
        <dbReference type="EMBL" id="SOC27222.1"/>
    </source>
</evidence>
<proteinExistence type="inferred from homology"/>
<name>A0A285TT60_9PROT</name>
<dbReference type="EMBL" id="OBMM01000005">
    <property type="protein sequence ID" value="SOC27222.1"/>
    <property type="molecule type" value="Genomic_DNA"/>
</dbReference>
<evidence type="ECO:0000259" key="6">
    <source>
        <dbReference type="Pfam" id="PF00263"/>
    </source>
</evidence>
<gene>
    <name evidence="7" type="ORF">SAMN05428964_105313</name>
</gene>
<dbReference type="InterPro" id="IPR050810">
    <property type="entry name" value="Bact_Secretion_Sys_Channel"/>
</dbReference>
<comment type="subcellular location">
    <subcellularLocation>
        <location evidence="1">Membrane</location>
    </subcellularLocation>
</comment>
<evidence type="ECO:0000256" key="5">
    <source>
        <dbReference type="SAM" id="MobiDB-lite"/>
    </source>
</evidence>
<dbReference type="Proteomes" id="UP000219068">
    <property type="component" value="Unassembled WGS sequence"/>
</dbReference>
<dbReference type="GO" id="GO:0009306">
    <property type="term" value="P:protein secretion"/>
    <property type="evidence" value="ECO:0007669"/>
    <property type="project" value="InterPro"/>
</dbReference>
<feature type="domain" description="Type II/III secretion system secretin-like" evidence="6">
    <location>
        <begin position="329"/>
        <end position="500"/>
    </location>
</feature>
<protein>
    <submittedName>
        <fullName evidence="7">Type II and III secretion system protein</fullName>
    </submittedName>
</protein>
<dbReference type="GO" id="GO:0015627">
    <property type="term" value="C:type II protein secretion system complex"/>
    <property type="evidence" value="ECO:0007669"/>
    <property type="project" value="TreeGrafter"/>
</dbReference>
<dbReference type="AlphaFoldDB" id="A0A285TT60"/>
<feature type="compositionally biased region" description="Low complexity" evidence="5">
    <location>
        <begin position="260"/>
        <end position="273"/>
    </location>
</feature>
<dbReference type="Pfam" id="PF00263">
    <property type="entry name" value="Secretin"/>
    <property type="match status" value="1"/>
</dbReference>
<dbReference type="InterPro" id="IPR004846">
    <property type="entry name" value="T2SS/T3SS_dom"/>
</dbReference>
<feature type="region of interest" description="Disordered" evidence="5">
    <location>
        <begin position="260"/>
        <end position="291"/>
    </location>
</feature>
<evidence type="ECO:0000256" key="2">
    <source>
        <dbReference type="ARBA" id="ARBA00022729"/>
    </source>
</evidence>
<dbReference type="GO" id="GO:0016020">
    <property type="term" value="C:membrane"/>
    <property type="evidence" value="ECO:0007669"/>
    <property type="project" value="UniProtKB-SubCell"/>
</dbReference>
<dbReference type="PANTHER" id="PTHR30332">
    <property type="entry name" value="PROBABLE GENERAL SECRETION PATHWAY PROTEIN D"/>
    <property type="match status" value="1"/>
</dbReference>
<evidence type="ECO:0000256" key="1">
    <source>
        <dbReference type="ARBA" id="ARBA00004370"/>
    </source>
</evidence>
<dbReference type="PANTHER" id="PTHR30332:SF24">
    <property type="entry name" value="SECRETIN GSPD-RELATED"/>
    <property type="match status" value="1"/>
</dbReference>
<sequence length="529" mass="56725">MRYRSHLYAILALSSVLSGCNSLPDPAKMPYNESRDEAIAYIESAGLPPIHYVKTSNDGVDIGFNRLGIPEEYAKRKMEIRFPAGPGTLEDLVYALDLEKIPIVFRWENPDAEELLERRIPFTRFSGTVEELMNTLSAGLGIAFWGEYGRIYISDMDRFAVALPQNEDVLSAVQSELELLGAHDIVSSLRGGTILYSTSPQNQREQIAPYLERMVKNLSMITMQVAVVSISITDNSAAGFDWAALSGKLDTRASSISKLKSGVSSSTGSSSSDGDSDSDSDTDSDSSTESELGTIIDVTAKGLSFGRTSLGSVFGAYGAIDVAGAIAFLSEFGQTKVTQNVELRTLSGSEVKLRSGQEVPYVSGIGSTSTGENTSSNVETSTVQTGITLGVVPHFDWQTSTVTVDVDLELKAVLDFIEVNAGNDVGSFTQPLTQDQSLTDIVRVVAGQTVVIGGLQYDSVSGDANEPSFLRKSGSLESTFGKNSREVSRTALFIIIRPTVTIYGDAPSSEIAKDAEQAKMVSAEPEVTP</sequence>
<evidence type="ECO:0000256" key="4">
    <source>
        <dbReference type="RuleBase" id="RU004003"/>
    </source>
</evidence>
<keyword evidence="2" id="KW-0732">Signal</keyword>
<keyword evidence="3" id="KW-0472">Membrane</keyword>
<dbReference type="PROSITE" id="PS51257">
    <property type="entry name" value="PROKAR_LIPOPROTEIN"/>
    <property type="match status" value="1"/>
</dbReference>
<organism evidence="7 8">
    <name type="scientific">Thalassospira xiamenensis</name>
    <dbReference type="NCBI Taxonomy" id="220697"/>
    <lineage>
        <taxon>Bacteria</taxon>
        <taxon>Pseudomonadati</taxon>
        <taxon>Pseudomonadota</taxon>
        <taxon>Alphaproteobacteria</taxon>
        <taxon>Rhodospirillales</taxon>
        <taxon>Thalassospiraceae</taxon>
        <taxon>Thalassospira</taxon>
    </lineage>
</organism>
<accession>A0A285TT60</accession>
<comment type="similarity">
    <text evidence="4">Belongs to the bacterial secretin family.</text>
</comment>
<evidence type="ECO:0000313" key="8">
    <source>
        <dbReference type="Proteomes" id="UP000219068"/>
    </source>
</evidence>
<reference evidence="7 8" key="1">
    <citation type="submission" date="2017-08" db="EMBL/GenBank/DDBJ databases">
        <authorList>
            <person name="de Groot N.N."/>
        </authorList>
    </citation>
    <scope>NUCLEOTIDE SEQUENCE [LARGE SCALE GENOMIC DNA]</scope>
    <source>
        <strain evidence="7 8">USBA 78</strain>
    </source>
</reference>
<feature type="compositionally biased region" description="Acidic residues" evidence="5">
    <location>
        <begin position="274"/>
        <end position="288"/>
    </location>
</feature>
<evidence type="ECO:0000256" key="3">
    <source>
        <dbReference type="ARBA" id="ARBA00023136"/>
    </source>
</evidence>